<evidence type="ECO:0008006" key="3">
    <source>
        <dbReference type="Google" id="ProtNLM"/>
    </source>
</evidence>
<dbReference type="GeneID" id="40724494"/>
<dbReference type="EMBL" id="SRRM01000005">
    <property type="protein sequence ID" value="TKY89068.1"/>
    <property type="molecule type" value="Genomic_DNA"/>
</dbReference>
<dbReference type="SUPFAM" id="SSF51197">
    <property type="entry name" value="Clavaminate synthase-like"/>
    <property type="match status" value="1"/>
</dbReference>
<keyword evidence="2" id="KW-1185">Reference proteome</keyword>
<proteinExistence type="predicted"/>
<dbReference type="Proteomes" id="UP000306050">
    <property type="component" value="Chromosome SGRAM_12"/>
</dbReference>
<dbReference type="RefSeq" id="XP_029741053.1">
    <property type="nucleotide sequence ID" value="XM_029882198.1"/>
</dbReference>
<dbReference type="Gene3D" id="2.60.120.650">
    <property type="entry name" value="Cupin"/>
    <property type="match status" value="1"/>
</dbReference>
<dbReference type="KEGG" id="sgra:EX895_001599"/>
<evidence type="ECO:0000313" key="1">
    <source>
        <dbReference type="EMBL" id="TKY89068.1"/>
    </source>
</evidence>
<evidence type="ECO:0000313" key="2">
    <source>
        <dbReference type="Proteomes" id="UP000306050"/>
    </source>
</evidence>
<dbReference type="AlphaFoldDB" id="A0A4U7KZZ9"/>
<comment type="caution">
    <text evidence="1">The sequence shown here is derived from an EMBL/GenBank/DDBJ whole genome shotgun (WGS) entry which is preliminary data.</text>
</comment>
<protein>
    <recommendedName>
        <fullName evidence="3">JmjC domain-containing protein</fullName>
    </recommendedName>
</protein>
<name>A0A4U7KZZ9_9BASI</name>
<gene>
    <name evidence="1" type="ORF">EX895_001599</name>
</gene>
<organism evidence="1 2">
    <name type="scientific">Sporisorium graminicola</name>
    <dbReference type="NCBI Taxonomy" id="280036"/>
    <lineage>
        <taxon>Eukaryota</taxon>
        <taxon>Fungi</taxon>
        <taxon>Dikarya</taxon>
        <taxon>Basidiomycota</taxon>
        <taxon>Ustilaginomycotina</taxon>
        <taxon>Ustilaginomycetes</taxon>
        <taxon>Ustilaginales</taxon>
        <taxon>Ustilaginaceae</taxon>
        <taxon>Sporisorium</taxon>
    </lineage>
</organism>
<accession>A0A4U7KZZ9</accession>
<dbReference type="OrthoDB" id="2556251at2759"/>
<sequence length="238" mass="26432">MYEGGLELIIWAEQHRSKESGQFHPAPPLQKTGLAAMFETKPKLGHAFQELLSSDPSNIIMFSSNQQLADDEITVAQWLASIFVHKDSYEQTYDPFTAIVPKPMQHGGGLRACLPKSLEASLFPRLSGLSNYTLFLPERSNLFFSAAGALTTIHVDVGTMAGVSTLIAGAKLFVVFKASEKSFAMMQQYHLLPMTWSACLKLVRQLEEPSFHYLRPGESLYIGTGQPHFFPLPLPFLP</sequence>
<reference evidence="1 2" key="1">
    <citation type="submission" date="2019-05" db="EMBL/GenBank/DDBJ databases">
        <title>Sporisorium graminicola CBS 10092 draft sequencing and annotation.</title>
        <authorList>
            <person name="Solano-Gonzalez S."/>
            <person name="Caddick M.X."/>
            <person name="Darby A."/>
        </authorList>
    </citation>
    <scope>NUCLEOTIDE SEQUENCE [LARGE SCALE GENOMIC DNA]</scope>
    <source>
        <strain evidence="1 2">CBS 10092</strain>
    </source>
</reference>